<evidence type="ECO:0000313" key="10">
    <source>
        <dbReference type="Proteomes" id="UP001152178"/>
    </source>
</evidence>
<dbReference type="InterPro" id="IPR001851">
    <property type="entry name" value="ABC_transp_permease"/>
</dbReference>
<dbReference type="CDD" id="cd06579">
    <property type="entry name" value="TM_PBP1_transp_AraH_like"/>
    <property type="match status" value="1"/>
</dbReference>
<keyword evidence="10" id="KW-1185">Reference proteome</keyword>
<feature type="transmembrane region" description="Helical" evidence="8">
    <location>
        <begin position="254"/>
        <end position="274"/>
    </location>
</feature>
<dbReference type="Pfam" id="PF02653">
    <property type="entry name" value="BPD_transp_2"/>
    <property type="match status" value="1"/>
</dbReference>
<evidence type="ECO:0000256" key="4">
    <source>
        <dbReference type="ARBA" id="ARBA00022519"/>
    </source>
</evidence>
<evidence type="ECO:0000256" key="5">
    <source>
        <dbReference type="ARBA" id="ARBA00022692"/>
    </source>
</evidence>
<evidence type="ECO:0000256" key="6">
    <source>
        <dbReference type="ARBA" id="ARBA00022989"/>
    </source>
</evidence>
<proteinExistence type="predicted"/>
<feature type="transmembrane region" description="Helical" evidence="8">
    <location>
        <begin position="59"/>
        <end position="78"/>
    </location>
</feature>
<evidence type="ECO:0000256" key="3">
    <source>
        <dbReference type="ARBA" id="ARBA00022475"/>
    </source>
</evidence>
<gene>
    <name evidence="9" type="ORF">OOJ09_20180</name>
</gene>
<organism evidence="9 10">
    <name type="scientific">Mesorhizobium qingshengii</name>
    <dbReference type="NCBI Taxonomy" id="1165689"/>
    <lineage>
        <taxon>Bacteria</taxon>
        <taxon>Pseudomonadati</taxon>
        <taxon>Pseudomonadota</taxon>
        <taxon>Alphaproteobacteria</taxon>
        <taxon>Hyphomicrobiales</taxon>
        <taxon>Phyllobacteriaceae</taxon>
        <taxon>Mesorhizobium</taxon>
    </lineage>
</organism>
<evidence type="ECO:0000256" key="2">
    <source>
        <dbReference type="ARBA" id="ARBA00022448"/>
    </source>
</evidence>
<feature type="transmembrane region" description="Helical" evidence="8">
    <location>
        <begin position="229"/>
        <end position="248"/>
    </location>
</feature>
<feature type="transmembrane region" description="Helical" evidence="8">
    <location>
        <begin position="174"/>
        <end position="195"/>
    </location>
</feature>
<keyword evidence="4" id="KW-0997">Cell inner membrane</keyword>
<dbReference type="PANTHER" id="PTHR32196:SF21">
    <property type="entry name" value="ABC TRANSPORTER PERMEASE PROTEIN YPHD-RELATED"/>
    <property type="match status" value="1"/>
</dbReference>
<evidence type="ECO:0000256" key="1">
    <source>
        <dbReference type="ARBA" id="ARBA00004651"/>
    </source>
</evidence>
<comment type="caution">
    <text evidence="9">The sequence shown here is derived from an EMBL/GenBank/DDBJ whole genome shotgun (WGS) entry which is preliminary data.</text>
</comment>
<feature type="transmembrane region" description="Helical" evidence="8">
    <location>
        <begin position="281"/>
        <end position="301"/>
    </location>
</feature>
<protein>
    <submittedName>
        <fullName evidence="9">ABC transporter permease</fullName>
    </submittedName>
</protein>
<evidence type="ECO:0000313" key="9">
    <source>
        <dbReference type="EMBL" id="MCZ8546512.1"/>
    </source>
</evidence>
<dbReference type="Proteomes" id="UP001152178">
    <property type="component" value="Unassembled WGS sequence"/>
</dbReference>
<comment type="subcellular location">
    <subcellularLocation>
        <location evidence="1">Cell membrane</location>
        <topology evidence="1">Multi-pass membrane protein</topology>
    </subcellularLocation>
</comment>
<accession>A0ABT4QY82</accession>
<keyword evidence="3" id="KW-1003">Cell membrane</keyword>
<keyword evidence="6 8" id="KW-1133">Transmembrane helix</keyword>
<dbReference type="EMBL" id="JAPFQA010000009">
    <property type="protein sequence ID" value="MCZ8546512.1"/>
    <property type="molecule type" value="Genomic_DNA"/>
</dbReference>
<feature type="transmembrane region" description="Helical" evidence="8">
    <location>
        <begin position="27"/>
        <end position="47"/>
    </location>
</feature>
<evidence type="ECO:0000256" key="8">
    <source>
        <dbReference type="SAM" id="Phobius"/>
    </source>
</evidence>
<name>A0ABT4QY82_9HYPH</name>
<keyword evidence="2" id="KW-0813">Transport</keyword>
<dbReference type="PANTHER" id="PTHR32196">
    <property type="entry name" value="ABC TRANSPORTER PERMEASE PROTEIN YPHD-RELATED-RELATED"/>
    <property type="match status" value="1"/>
</dbReference>
<evidence type="ECO:0000256" key="7">
    <source>
        <dbReference type="ARBA" id="ARBA00023136"/>
    </source>
</evidence>
<sequence length="339" mass="34514">MASVKDGSSTARGPATFALKNVGQETLVVATTVLIFSLCAILVSGFFTLANISTLARSVSVLGILGVGMTVVVIGRGLDLSQVAVLAICAAWSLKLIGLGYGLAAGLAMGLGFAIAVGAFNGFAISIIGIPALFTTLASGTLVYGIGRWLMLDGIITYAPENQPLLLALGQGELLGIPIPLVIFAAVALVGHLVLSRTTAGRFVYAFGDNAEAARLTGVSVRVLTISQYAFSSAVAFLAGLVTAGSVASINTNVFSSSLIFDVLLIVVLGGVSLSGGRGSIASVLAGTALIGTLLNAMILLDVQGDVQNIVKSVVLLGAITLDRKLHPRDEETARQGDL</sequence>
<dbReference type="RefSeq" id="WP_269906870.1">
    <property type="nucleotide sequence ID" value="NZ_JAPFQA010000009.1"/>
</dbReference>
<keyword evidence="5 8" id="KW-0812">Transmembrane</keyword>
<keyword evidence="7 8" id="KW-0472">Membrane</keyword>
<reference evidence="9" key="1">
    <citation type="submission" date="2022-11" db="EMBL/GenBank/DDBJ databases">
        <authorList>
            <person name="Coimbra C."/>
        </authorList>
    </citation>
    <scope>NUCLEOTIDE SEQUENCE</scope>
    <source>
        <strain evidence="9">Jales19</strain>
    </source>
</reference>